<reference evidence="3" key="1">
    <citation type="submission" date="2022-07" db="EMBL/GenBank/DDBJ databases">
        <title>Genome Sequence of Physisporinus lineatus.</title>
        <authorList>
            <person name="Buettner E."/>
        </authorList>
    </citation>
    <scope>NUCLEOTIDE SEQUENCE</scope>
    <source>
        <strain evidence="3">VT162</strain>
    </source>
</reference>
<comment type="caution">
    <text evidence="3">The sequence shown here is derived from an EMBL/GenBank/DDBJ whole genome shotgun (WGS) entry which is preliminary data.</text>
</comment>
<feature type="compositionally biased region" description="Low complexity" evidence="1">
    <location>
        <begin position="384"/>
        <end position="400"/>
    </location>
</feature>
<feature type="region of interest" description="Disordered" evidence="1">
    <location>
        <begin position="374"/>
        <end position="400"/>
    </location>
</feature>
<proteinExistence type="predicted"/>
<sequence>MAYKSLSLLHLGFLIFSLVYPTCSAPTLSGELMSLGRRDDAHPAVPVHDLTNPPPMDKSNADIRALLTKPNAPQVPVVPAEIPSAPPTPVTPANLAQNPIKPPDLPVDKINNELPVSAPPLPAPSLVPSVEKETEQEANDDAEDPSPETPATTVEPSALANAPSAVVAAAAPTDKPDSPPTSQDVLQPTPTTQLQEDETSTSVVPDPTTLVVDASQQVAAATQPASYQTSYYTIGHGVDATGGYVIPAGASPTADGTDILPAPTQGPPGTTQATEQSRRAAVLGTFMAIATLFSLLFCMSPDDKDIDSLLSSNVSSHLSSHVDQIVLPVLTSNGNGPSIWKNEEKPPQPQWHVISPGESGTFEDVTHILNSDEPNAITTDEMPSTRTSRAETTSSAYRTSAGTSSVAARSYITCDSHYSDASAGRTSSRLDVRASFPGATPSVSAAAIVAGTMPYKLASIRPLVTRPRSKTVNDRTHTRSSSFFSPLPPSGLSSSKSFPTLSSAFRARLSGEDLDFVDKDCWSRSSRGTQGSEWDVVGTYGRFSKETRRSDVGVAGMLSTIKEGEDEDESEAVEVSGKKCLLVKPVY</sequence>
<feature type="chain" id="PRO_5041953220" evidence="2">
    <location>
        <begin position="25"/>
        <end position="587"/>
    </location>
</feature>
<dbReference type="EMBL" id="JANAWD010000398">
    <property type="protein sequence ID" value="KAJ3480061.1"/>
    <property type="molecule type" value="Genomic_DNA"/>
</dbReference>
<feature type="compositionally biased region" description="Low complexity" evidence="1">
    <location>
        <begin position="480"/>
        <end position="495"/>
    </location>
</feature>
<feature type="signal peptide" evidence="2">
    <location>
        <begin position="1"/>
        <end position="24"/>
    </location>
</feature>
<dbReference type="Proteomes" id="UP001212997">
    <property type="component" value="Unassembled WGS sequence"/>
</dbReference>
<evidence type="ECO:0000256" key="2">
    <source>
        <dbReference type="SAM" id="SignalP"/>
    </source>
</evidence>
<feature type="compositionally biased region" description="Low complexity" evidence="1">
    <location>
        <begin position="156"/>
        <end position="172"/>
    </location>
</feature>
<evidence type="ECO:0000256" key="1">
    <source>
        <dbReference type="SAM" id="MobiDB-lite"/>
    </source>
</evidence>
<evidence type="ECO:0000313" key="3">
    <source>
        <dbReference type="EMBL" id="KAJ3480061.1"/>
    </source>
</evidence>
<feature type="compositionally biased region" description="Acidic residues" evidence="1">
    <location>
        <begin position="136"/>
        <end position="146"/>
    </location>
</feature>
<keyword evidence="2" id="KW-0732">Signal</keyword>
<feature type="region of interest" description="Disordered" evidence="1">
    <location>
        <begin position="77"/>
        <end position="205"/>
    </location>
</feature>
<accession>A0AAD5UX21</accession>
<protein>
    <submittedName>
        <fullName evidence="3">Uncharacterized protein</fullName>
    </submittedName>
</protein>
<evidence type="ECO:0000313" key="4">
    <source>
        <dbReference type="Proteomes" id="UP001212997"/>
    </source>
</evidence>
<name>A0AAD5UX21_9APHY</name>
<organism evidence="3 4">
    <name type="scientific">Meripilus lineatus</name>
    <dbReference type="NCBI Taxonomy" id="2056292"/>
    <lineage>
        <taxon>Eukaryota</taxon>
        <taxon>Fungi</taxon>
        <taxon>Dikarya</taxon>
        <taxon>Basidiomycota</taxon>
        <taxon>Agaricomycotina</taxon>
        <taxon>Agaricomycetes</taxon>
        <taxon>Polyporales</taxon>
        <taxon>Meripilaceae</taxon>
        <taxon>Meripilus</taxon>
    </lineage>
</organism>
<feature type="region of interest" description="Disordered" evidence="1">
    <location>
        <begin position="468"/>
        <end position="495"/>
    </location>
</feature>
<gene>
    <name evidence="3" type="ORF">NLI96_g8618</name>
</gene>
<keyword evidence="4" id="KW-1185">Reference proteome</keyword>
<dbReference type="AlphaFoldDB" id="A0AAD5UX21"/>
<feature type="compositionally biased region" description="Polar residues" evidence="1">
    <location>
        <begin position="180"/>
        <end position="194"/>
    </location>
</feature>